<dbReference type="PROSITE" id="PS50011">
    <property type="entry name" value="PROTEIN_KINASE_DOM"/>
    <property type="match status" value="1"/>
</dbReference>
<dbReference type="InterPro" id="IPR011009">
    <property type="entry name" value="Kinase-like_dom_sf"/>
</dbReference>
<dbReference type="GO" id="GO:0005524">
    <property type="term" value="F:ATP binding"/>
    <property type="evidence" value="ECO:0007669"/>
    <property type="project" value="UniProtKB-KW"/>
</dbReference>
<feature type="domain" description="Protein kinase" evidence="12">
    <location>
        <begin position="1"/>
        <end position="226"/>
    </location>
</feature>
<keyword evidence="14" id="KW-1185">Reference proteome</keyword>
<evidence type="ECO:0000256" key="5">
    <source>
        <dbReference type="ARBA" id="ARBA00022741"/>
    </source>
</evidence>
<evidence type="ECO:0000313" key="13">
    <source>
        <dbReference type="EMBL" id="EFA81288.1"/>
    </source>
</evidence>
<accession>D3BB81</accession>
<dbReference type="Pfam" id="PF00069">
    <property type="entry name" value="Pkinase"/>
    <property type="match status" value="1"/>
</dbReference>
<dbReference type="InterPro" id="IPR008271">
    <property type="entry name" value="Ser/Thr_kinase_AS"/>
</dbReference>
<dbReference type="PROSITE" id="PS00108">
    <property type="entry name" value="PROTEIN_KINASE_ST"/>
    <property type="match status" value="1"/>
</dbReference>
<feature type="compositionally biased region" description="Low complexity" evidence="11">
    <location>
        <begin position="498"/>
        <end position="518"/>
    </location>
</feature>
<gene>
    <name evidence="13" type="ORF">PPL_05267</name>
</gene>
<organism evidence="13 14">
    <name type="scientific">Heterostelium pallidum (strain ATCC 26659 / Pp 5 / PN500)</name>
    <name type="common">Cellular slime mold</name>
    <name type="synonym">Polysphondylium pallidum</name>
    <dbReference type="NCBI Taxonomy" id="670386"/>
    <lineage>
        <taxon>Eukaryota</taxon>
        <taxon>Amoebozoa</taxon>
        <taxon>Evosea</taxon>
        <taxon>Eumycetozoa</taxon>
        <taxon>Dictyostelia</taxon>
        <taxon>Acytosteliales</taxon>
        <taxon>Acytosteliaceae</taxon>
        <taxon>Heterostelium</taxon>
    </lineage>
</organism>
<proteinExistence type="inferred from homology"/>
<keyword evidence="3" id="KW-0723">Serine/threonine-protein kinase</keyword>
<feature type="region of interest" description="Disordered" evidence="11">
    <location>
        <begin position="456"/>
        <end position="522"/>
    </location>
</feature>
<dbReference type="AlphaFoldDB" id="D3BB81"/>
<dbReference type="STRING" id="670386.D3BB81"/>
<feature type="compositionally biased region" description="Low complexity" evidence="11">
    <location>
        <begin position="301"/>
        <end position="320"/>
    </location>
</feature>
<evidence type="ECO:0000256" key="2">
    <source>
        <dbReference type="ARBA" id="ARBA00012513"/>
    </source>
</evidence>
<feature type="compositionally biased region" description="Polar residues" evidence="11">
    <location>
        <begin position="649"/>
        <end position="661"/>
    </location>
</feature>
<dbReference type="Proteomes" id="UP000001396">
    <property type="component" value="Unassembled WGS sequence"/>
</dbReference>
<evidence type="ECO:0000259" key="12">
    <source>
        <dbReference type="PROSITE" id="PS50011"/>
    </source>
</evidence>
<comment type="catalytic activity">
    <reaction evidence="8">
        <text>L-threonyl-[protein] + ATP = O-phospho-L-threonyl-[protein] + ADP + H(+)</text>
        <dbReference type="Rhea" id="RHEA:46608"/>
        <dbReference type="Rhea" id="RHEA-COMP:11060"/>
        <dbReference type="Rhea" id="RHEA-COMP:11605"/>
        <dbReference type="ChEBI" id="CHEBI:15378"/>
        <dbReference type="ChEBI" id="CHEBI:30013"/>
        <dbReference type="ChEBI" id="CHEBI:30616"/>
        <dbReference type="ChEBI" id="CHEBI:61977"/>
        <dbReference type="ChEBI" id="CHEBI:456216"/>
        <dbReference type="EC" id="2.7.11.1"/>
    </reaction>
</comment>
<feature type="compositionally biased region" description="Low complexity" evidence="11">
    <location>
        <begin position="561"/>
        <end position="628"/>
    </location>
</feature>
<dbReference type="InterPro" id="IPR001245">
    <property type="entry name" value="Ser-Thr/Tyr_kinase_cat_dom"/>
</dbReference>
<feature type="compositionally biased region" description="Polar residues" evidence="11">
    <location>
        <begin position="464"/>
        <end position="475"/>
    </location>
</feature>
<dbReference type="EMBL" id="ADBJ01000025">
    <property type="protein sequence ID" value="EFA81288.1"/>
    <property type="molecule type" value="Genomic_DNA"/>
</dbReference>
<dbReference type="Gene3D" id="3.30.200.20">
    <property type="entry name" value="Phosphorylase Kinase, domain 1"/>
    <property type="match status" value="1"/>
</dbReference>
<protein>
    <recommendedName>
        <fullName evidence="2">non-specific serine/threonine protein kinase</fullName>
        <ecNumber evidence="2">2.7.11.1</ecNumber>
    </recommendedName>
</protein>
<name>D3BB81_HETP5</name>
<evidence type="ECO:0000256" key="1">
    <source>
        <dbReference type="ARBA" id="ARBA00005843"/>
    </source>
</evidence>
<feature type="compositionally biased region" description="Low complexity" evidence="11">
    <location>
        <begin position="333"/>
        <end position="350"/>
    </location>
</feature>
<keyword evidence="4" id="KW-0808">Transferase</keyword>
<evidence type="ECO:0000313" key="14">
    <source>
        <dbReference type="Proteomes" id="UP000001396"/>
    </source>
</evidence>
<keyword evidence="7" id="KW-0067">ATP-binding</keyword>
<comment type="catalytic activity">
    <reaction evidence="9">
        <text>L-seryl-[protein] + ATP = O-phospho-L-seryl-[protein] + ADP + H(+)</text>
        <dbReference type="Rhea" id="RHEA:17989"/>
        <dbReference type="Rhea" id="RHEA-COMP:9863"/>
        <dbReference type="Rhea" id="RHEA-COMP:11604"/>
        <dbReference type="ChEBI" id="CHEBI:15378"/>
        <dbReference type="ChEBI" id="CHEBI:29999"/>
        <dbReference type="ChEBI" id="CHEBI:30616"/>
        <dbReference type="ChEBI" id="CHEBI:83421"/>
        <dbReference type="ChEBI" id="CHEBI:456216"/>
        <dbReference type="EC" id="2.7.11.1"/>
    </reaction>
</comment>
<reference evidence="13 14" key="1">
    <citation type="journal article" date="2011" name="Genome Res.">
        <title>Phylogeny-wide analysis of social amoeba genomes highlights ancient origins for complex intercellular communication.</title>
        <authorList>
            <person name="Heidel A.J."/>
            <person name="Lawal H.M."/>
            <person name="Felder M."/>
            <person name="Schilde C."/>
            <person name="Helps N.R."/>
            <person name="Tunggal B."/>
            <person name="Rivero F."/>
            <person name="John U."/>
            <person name="Schleicher M."/>
            <person name="Eichinger L."/>
            <person name="Platzer M."/>
            <person name="Noegel A.A."/>
            <person name="Schaap P."/>
            <person name="Gloeckner G."/>
        </authorList>
    </citation>
    <scope>NUCLEOTIDE SEQUENCE [LARGE SCALE GENOMIC DNA]</scope>
    <source>
        <strain evidence="14">ATCC 26659 / Pp 5 / PN500</strain>
    </source>
</reference>
<evidence type="ECO:0000256" key="10">
    <source>
        <dbReference type="SAM" id="Coils"/>
    </source>
</evidence>
<evidence type="ECO:0000256" key="7">
    <source>
        <dbReference type="ARBA" id="ARBA00022840"/>
    </source>
</evidence>
<evidence type="ECO:0000256" key="9">
    <source>
        <dbReference type="ARBA" id="ARBA00048679"/>
    </source>
</evidence>
<evidence type="ECO:0000256" key="3">
    <source>
        <dbReference type="ARBA" id="ARBA00022527"/>
    </source>
</evidence>
<evidence type="ECO:0000256" key="8">
    <source>
        <dbReference type="ARBA" id="ARBA00047899"/>
    </source>
</evidence>
<keyword evidence="10" id="KW-0175">Coiled coil</keyword>
<dbReference type="PRINTS" id="PR00109">
    <property type="entry name" value="TYRKINASE"/>
</dbReference>
<dbReference type="EC" id="2.7.11.1" evidence="2"/>
<dbReference type="RefSeq" id="XP_020433406.1">
    <property type="nucleotide sequence ID" value="XM_020576157.1"/>
</dbReference>
<dbReference type="PANTHER" id="PTHR46485">
    <property type="entry name" value="LIM DOMAIN KINASE 1"/>
    <property type="match status" value="1"/>
</dbReference>
<dbReference type="GO" id="GO:0004674">
    <property type="term" value="F:protein serine/threonine kinase activity"/>
    <property type="evidence" value="ECO:0007669"/>
    <property type="project" value="UniProtKB-KW"/>
</dbReference>
<dbReference type="SUPFAM" id="SSF56112">
    <property type="entry name" value="Protein kinase-like (PK-like)"/>
    <property type="match status" value="1"/>
</dbReference>
<sequence>MTIYENDPNKDTLLKFIEREIASLKMISHPNVIQFYGIAEKERSFFLLTELVAGGDLHWYIKNLDIKMSWRLVLLIAKDIASSMVYLHNNNVVHRDLKSTNLLVAENWVIKVCDFGLARKVDLSAKSQMTICGTDDWMAPEVLLGESYDKSCDVFSFGIVLIELVTRLRLTPRIRNENLGIDQPYVKSRAKEGCPNEILELIFMCCREKPQLRPTFEKIEQALIYLLENLKDIGQDVDYPPLRTFQPPELTMAQISKDQSFPRPFVQPVAPSTLNGSNKELPLFKTSLNNSLNSFPRPYVSSASSNNNNNNETTTVISSSPSTKFTFPRPYQGSPSSSLGSSAPISAPLSTSPSGFSFPRPYQPTDEEIEEELQLQKQLQADRYFEQQQIEEEEQLLLQQQLEQQEQEIQEQLLLQQQQQQQEQEIQEQQQPQQQYIFADSVVSFHDSELLSFPRPYQPEEYKSPTSPLLIQTDYSFPRPWNPEYDKEPPLSTSKSISQTAADAATQQTTTTSTTSTANHNTIDKNSLRINITKEKIDDNVSVNNRTQQISSPHLITVTLAPPTSSSLPSSPKSITTPVSNHSSTQSTPTCTPSSTPTKTPSTSPFVATPPKKSHSPPTSSSSAPTSPHKSHVSIQDRIKNLLKGGGSTKNINNSQNQKPESPSFLRKSVNTKDIIQKYEEITKRVQAGSHRTSNS</sequence>
<feature type="coiled-coil region" evidence="10">
    <location>
        <begin position="388"/>
        <end position="422"/>
    </location>
</feature>
<dbReference type="OMA" id="LELIFMC"/>
<dbReference type="SMART" id="SM00220">
    <property type="entry name" value="S_TKc"/>
    <property type="match status" value="1"/>
</dbReference>
<dbReference type="InParanoid" id="D3BB81"/>
<evidence type="ECO:0000256" key="11">
    <source>
        <dbReference type="SAM" id="MobiDB-lite"/>
    </source>
</evidence>
<evidence type="ECO:0000256" key="6">
    <source>
        <dbReference type="ARBA" id="ARBA00022777"/>
    </source>
</evidence>
<comment type="similarity">
    <text evidence="1">Belongs to the protein kinase superfamily. TKL Ser/Thr protein kinase family.</text>
</comment>
<feature type="region of interest" description="Disordered" evidence="11">
    <location>
        <begin position="299"/>
        <end position="368"/>
    </location>
</feature>
<dbReference type="InterPro" id="IPR050940">
    <property type="entry name" value="Actin_reg-Ser/Thr_kinase"/>
</dbReference>
<dbReference type="PANTHER" id="PTHR46485:SF5">
    <property type="entry name" value="CENTER DIVIDER, ISOFORM A"/>
    <property type="match status" value="1"/>
</dbReference>
<dbReference type="GeneID" id="31360752"/>
<dbReference type="Gene3D" id="1.10.510.10">
    <property type="entry name" value="Transferase(Phosphotransferase) domain 1"/>
    <property type="match status" value="1"/>
</dbReference>
<keyword evidence="6 13" id="KW-0418">Kinase</keyword>
<evidence type="ECO:0000256" key="4">
    <source>
        <dbReference type="ARBA" id="ARBA00022679"/>
    </source>
</evidence>
<keyword evidence="5" id="KW-0547">Nucleotide-binding</keyword>
<dbReference type="InterPro" id="IPR000719">
    <property type="entry name" value="Prot_kinase_dom"/>
</dbReference>
<comment type="caution">
    <text evidence="13">The sequence shown here is derived from an EMBL/GenBank/DDBJ whole genome shotgun (WGS) entry which is preliminary data.</text>
</comment>
<feature type="region of interest" description="Disordered" evidence="11">
    <location>
        <begin position="561"/>
        <end position="670"/>
    </location>
</feature>